<dbReference type="Proteomes" id="UP000251842">
    <property type="component" value="Chromosome"/>
</dbReference>
<keyword evidence="1" id="KW-0808">Transferase</keyword>
<reference evidence="2" key="1">
    <citation type="submission" date="2018-05" db="EMBL/GenBank/DDBJ databases">
        <title>Luteimonas pekinense sp. nov., isolated from human Meibomian gland secretions, Beijing, China.</title>
        <authorList>
            <person name="Wen T."/>
            <person name="Bai H."/>
            <person name="Lv H."/>
        </authorList>
    </citation>
    <scope>NUCLEOTIDE SEQUENCE [LARGE SCALE GENOMIC DNA]</scope>
    <source>
        <strain evidence="2">83-4</strain>
    </source>
</reference>
<dbReference type="OrthoDB" id="9791944at2"/>
<accession>A0A344J702</accession>
<dbReference type="GO" id="GO:0008168">
    <property type="term" value="F:methyltransferase activity"/>
    <property type="evidence" value="ECO:0007669"/>
    <property type="project" value="UniProtKB-KW"/>
</dbReference>
<dbReference type="InterPro" id="IPR029063">
    <property type="entry name" value="SAM-dependent_MTases_sf"/>
</dbReference>
<keyword evidence="2" id="KW-1185">Reference proteome</keyword>
<organism evidence="1 2">
    <name type="scientific">Solilutibacter oculi</name>
    <dbReference type="NCBI Taxonomy" id="2698682"/>
    <lineage>
        <taxon>Bacteria</taxon>
        <taxon>Pseudomonadati</taxon>
        <taxon>Pseudomonadota</taxon>
        <taxon>Gammaproteobacteria</taxon>
        <taxon>Lysobacterales</taxon>
        <taxon>Lysobacteraceae</taxon>
        <taxon>Solilutibacter</taxon>
    </lineage>
</organism>
<dbReference type="AlphaFoldDB" id="A0A344J702"/>
<protein>
    <submittedName>
        <fullName evidence="1">Class I SAM-dependent methyltransferase</fullName>
    </submittedName>
</protein>
<name>A0A344J702_9GAMM</name>
<dbReference type="GO" id="GO:0032259">
    <property type="term" value="P:methylation"/>
    <property type="evidence" value="ECO:0007669"/>
    <property type="project" value="UniProtKB-KW"/>
</dbReference>
<dbReference type="Pfam" id="PF13489">
    <property type="entry name" value="Methyltransf_23"/>
    <property type="match status" value="1"/>
</dbReference>
<gene>
    <name evidence="1" type="ORF">DCD74_09060</name>
</gene>
<dbReference type="SUPFAM" id="SSF53335">
    <property type="entry name" value="S-adenosyl-L-methionine-dependent methyltransferases"/>
    <property type="match status" value="1"/>
</dbReference>
<sequence>MTACKICEAPASECGRQRILGRHDARYLRCGACGYAWVESPHWLEEAYSKAITALDTGIVLRNLWLRDATCALLGSSFRDVRTVLDHGGGSGLFVRLLRDRGHDAWWSDEYCENLLARGFEADAESRFDLLTAFELVEHLEEPMAEFERLHRRAPRLLISTELQPADPAKLMGWHYLAPEAGQHIGFFTRRSLEVVAERLGLRLSSNDRNLHVLAPERINDRWLYLLRKPGWAAKWAWLGSRKGLAHPDAARQLARLRAYEAGQIAP</sequence>
<dbReference type="RefSeq" id="WP_112927025.1">
    <property type="nucleotide sequence ID" value="NZ_CP029556.1"/>
</dbReference>
<evidence type="ECO:0000313" key="2">
    <source>
        <dbReference type="Proteomes" id="UP000251842"/>
    </source>
</evidence>
<dbReference type="KEGG" id="lue:DCD74_09060"/>
<dbReference type="Gene3D" id="3.40.50.150">
    <property type="entry name" value="Vaccinia Virus protein VP39"/>
    <property type="match status" value="1"/>
</dbReference>
<dbReference type="EMBL" id="CP029556">
    <property type="protein sequence ID" value="AXA84812.1"/>
    <property type="molecule type" value="Genomic_DNA"/>
</dbReference>
<keyword evidence="1" id="KW-0489">Methyltransferase</keyword>
<proteinExistence type="predicted"/>
<evidence type="ECO:0000313" key="1">
    <source>
        <dbReference type="EMBL" id="AXA84812.1"/>
    </source>
</evidence>